<dbReference type="SUPFAM" id="SSF52317">
    <property type="entry name" value="Class I glutamine amidotransferase-like"/>
    <property type="match status" value="1"/>
</dbReference>
<keyword evidence="11" id="KW-1185">Reference proteome</keyword>
<dbReference type="GO" id="GO:0008899">
    <property type="term" value="F:homoserine O-succinyltransferase activity"/>
    <property type="evidence" value="ECO:0007669"/>
    <property type="project" value="UniProtKB-UniRule"/>
</dbReference>
<dbReference type="FunFam" id="3.40.50.880:FF:000004">
    <property type="entry name" value="Homoserine O-succinyltransferase"/>
    <property type="match status" value="1"/>
</dbReference>
<gene>
    <name evidence="8" type="primary">metAA</name>
    <name evidence="10" type="ORF">Tfer_0729</name>
</gene>
<reference evidence="11" key="1">
    <citation type="submission" date="2015-07" db="EMBL/GenBank/DDBJ databases">
        <title>Complete Genome of Thermincola ferriacetica strain Z-0001T.</title>
        <authorList>
            <person name="Lusk B."/>
            <person name="Badalamenti J.P."/>
            <person name="Parameswaran P."/>
            <person name="Bond D.R."/>
            <person name="Torres C.I."/>
        </authorList>
    </citation>
    <scope>NUCLEOTIDE SEQUENCE [LARGE SCALE GENOMIC DNA]</scope>
    <source>
        <strain evidence="11">Z-0001</strain>
    </source>
</reference>
<feature type="binding site" evidence="8">
    <location>
        <position position="192"/>
    </location>
    <ligand>
        <name>substrate</name>
    </ligand>
</feature>
<keyword evidence="4 8" id="KW-0808">Transferase</keyword>
<name>A0A0L6W500_9FIRM</name>
<sequence length="305" mass="35587">MPIKIPNDLPAKEILTQENIFVMDEDRAFHQDIRPLKILLLNLMPTKIVTETQILRLLGNSPLQVEVEFLHPQSYTSQNTPQEHLIAFYKTFPQVKDEKFDGMIITGAPVEQMPFEEVAYWEELKEIMDWSVHHVTSTIHLCWAAQAGLYHHYGIPKYPLEEKMFGVFSHVVTKKNVKLLRGFDDIFYVPHSRHTENRREDVERIPELEVLAESDIAGMYIIATRDGRQIFITGHAEYDPLTLKAEYERDISKGLKVNIPRNYFPNDDPSLEPVVNWRGHANLLFSNWSNYYVYQETPYDLSAIK</sequence>
<feature type="active site" description="Acyl-thioester intermediate" evidence="8 9">
    <location>
        <position position="142"/>
    </location>
</feature>
<keyword evidence="2 8" id="KW-0963">Cytoplasm</keyword>
<proteinExistence type="inferred from homology"/>
<comment type="catalytic activity">
    <reaction evidence="7 8">
        <text>L-homoserine + acetyl-CoA = O-acetyl-L-homoserine + CoA</text>
        <dbReference type="Rhea" id="RHEA:13701"/>
        <dbReference type="ChEBI" id="CHEBI:57287"/>
        <dbReference type="ChEBI" id="CHEBI:57288"/>
        <dbReference type="ChEBI" id="CHEBI:57476"/>
        <dbReference type="ChEBI" id="CHEBI:57716"/>
        <dbReference type="EC" id="2.3.1.31"/>
    </reaction>
</comment>
<dbReference type="RefSeq" id="WP_052216912.1">
    <property type="nucleotide sequence ID" value="NZ_LGTE01000003.1"/>
</dbReference>
<dbReference type="InterPro" id="IPR005697">
    <property type="entry name" value="HST_MetA"/>
</dbReference>
<dbReference type="EMBL" id="LGTE01000003">
    <property type="protein sequence ID" value="KNZ70546.1"/>
    <property type="molecule type" value="Genomic_DNA"/>
</dbReference>
<feature type="binding site" evidence="8">
    <location>
        <position position="249"/>
    </location>
    <ligand>
        <name>substrate</name>
    </ligand>
</feature>
<evidence type="ECO:0000256" key="5">
    <source>
        <dbReference type="ARBA" id="ARBA00023167"/>
    </source>
</evidence>
<dbReference type="PIRSF" id="PIRSF000450">
    <property type="entry name" value="H_ser_succinyltr"/>
    <property type="match status" value="1"/>
</dbReference>
<evidence type="ECO:0000256" key="6">
    <source>
        <dbReference type="ARBA" id="ARBA00023315"/>
    </source>
</evidence>
<comment type="caution">
    <text evidence="10">The sequence shown here is derived from an EMBL/GenBank/DDBJ whole genome shotgun (WGS) entry which is preliminary data.</text>
</comment>
<dbReference type="NCBIfam" id="TIGR01001">
    <property type="entry name" value="metA"/>
    <property type="match status" value="1"/>
</dbReference>
<keyword evidence="3 8" id="KW-0028">Amino-acid biosynthesis</keyword>
<dbReference type="PATRIC" id="fig|281456.6.peg.774"/>
<dbReference type="EC" id="2.3.1.31" evidence="8"/>
<evidence type="ECO:0000256" key="3">
    <source>
        <dbReference type="ARBA" id="ARBA00022605"/>
    </source>
</evidence>
<dbReference type="Pfam" id="PF04204">
    <property type="entry name" value="HTS"/>
    <property type="match status" value="1"/>
</dbReference>
<dbReference type="PANTHER" id="PTHR20919">
    <property type="entry name" value="HOMOSERINE O-SUCCINYLTRANSFERASE"/>
    <property type="match status" value="1"/>
</dbReference>
<evidence type="ECO:0000313" key="10">
    <source>
        <dbReference type="EMBL" id="KNZ70546.1"/>
    </source>
</evidence>
<organism evidence="10 11">
    <name type="scientific">Thermincola ferriacetica</name>
    <dbReference type="NCBI Taxonomy" id="281456"/>
    <lineage>
        <taxon>Bacteria</taxon>
        <taxon>Bacillati</taxon>
        <taxon>Bacillota</taxon>
        <taxon>Clostridia</taxon>
        <taxon>Eubacteriales</taxon>
        <taxon>Thermincolaceae</taxon>
        <taxon>Thermincola</taxon>
    </lineage>
</organism>
<evidence type="ECO:0000256" key="8">
    <source>
        <dbReference type="HAMAP-Rule" id="MF_00295"/>
    </source>
</evidence>
<comment type="pathway">
    <text evidence="8">Amino-acid biosynthesis; L-methionine biosynthesis via de novo pathway; O-acetyl-L-homoserine from L-homoserine: step 1/1.</text>
</comment>
<protein>
    <recommendedName>
        <fullName evidence="8">Homoserine O-acetyltransferase</fullName>
        <shortName evidence="8">HAT</shortName>
        <ecNumber evidence="8">2.3.1.31</ecNumber>
    </recommendedName>
    <alternativeName>
        <fullName evidence="8">Homoserine transacetylase</fullName>
        <shortName evidence="8">HTA</shortName>
    </alternativeName>
</protein>
<dbReference type="Gene3D" id="3.40.50.880">
    <property type="match status" value="1"/>
</dbReference>
<comment type="subcellular location">
    <subcellularLocation>
        <location evidence="1 8">Cytoplasm</location>
    </subcellularLocation>
</comment>
<evidence type="ECO:0000256" key="2">
    <source>
        <dbReference type="ARBA" id="ARBA00022490"/>
    </source>
</evidence>
<keyword evidence="5 8" id="KW-0486">Methionine biosynthesis</keyword>
<evidence type="ECO:0000256" key="9">
    <source>
        <dbReference type="PIRSR" id="PIRSR000450-1"/>
    </source>
</evidence>
<dbReference type="CDD" id="cd03131">
    <property type="entry name" value="GATase1_HTS"/>
    <property type="match status" value="1"/>
</dbReference>
<dbReference type="InterPro" id="IPR029062">
    <property type="entry name" value="Class_I_gatase-like"/>
</dbReference>
<keyword evidence="6 8" id="KW-0012">Acyltransferase</keyword>
<dbReference type="HAMAP" id="MF_00295">
    <property type="entry name" value="MetA_acyltransf"/>
    <property type="match status" value="1"/>
</dbReference>
<feature type="active site" description="Proton acceptor" evidence="8">
    <location>
        <position position="235"/>
    </location>
</feature>
<dbReference type="UniPathway" id="UPA00051">
    <property type="reaction ID" value="UER00074"/>
</dbReference>
<feature type="site" description="Important for substrate specificity" evidence="8">
    <location>
        <position position="192"/>
    </location>
</feature>
<dbReference type="GO" id="GO:0019281">
    <property type="term" value="P:L-methionine biosynthetic process from homoserine via O-succinyl-L-homoserine and cystathionine"/>
    <property type="evidence" value="ECO:0007669"/>
    <property type="project" value="InterPro"/>
</dbReference>
<evidence type="ECO:0000256" key="7">
    <source>
        <dbReference type="ARBA" id="ARBA00049043"/>
    </source>
</evidence>
<feature type="binding site" evidence="8">
    <location>
        <position position="163"/>
    </location>
    <ligand>
        <name>substrate</name>
    </ligand>
</feature>
<comment type="similarity">
    <text evidence="8">Belongs to the MetA family.</text>
</comment>
<dbReference type="AlphaFoldDB" id="A0A0L6W500"/>
<dbReference type="GO" id="GO:0004414">
    <property type="term" value="F:homoserine O-acetyltransferase activity"/>
    <property type="evidence" value="ECO:0007669"/>
    <property type="project" value="UniProtKB-EC"/>
</dbReference>
<dbReference type="GO" id="GO:0005737">
    <property type="term" value="C:cytoplasm"/>
    <property type="evidence" value="ECO:0007669"/>
    <property type="project" value="UniProtKB-SubCell"/>
</dbReference>
<comment type="caution">
    <text evidence="8">Lacks conserved residue(s) required for the propagation of feature annotation.</text>
</comment>
<evidence type="ECO:0000256" key="4">
    <source>
        <dbReference type="ARBA" id="ARBA00022679"/>
    </source>
</evidence>
<comment type="function">
    <text evidence="8">Transfers an acetyl group from acetyl-CoA to L-homoserine, forming acetyl-L-homoserine.</text>
</comment>
<feature type="site" description="Important for acyl-CoA specificity" evidence="8">
    <location>
        <position position="111"/>
    </location>
</feature>
<evidence type="ECO:0000313" key="11">
    <source>
        <dbReference type="Proteomes" id="UP000037175"/>
    </source>
</evidence>
<dbReference type="InterPro" id="IPR033752">
    <property type="entry name" value="MetA_family"/>
</dbReference>
<feature type="active site" evidence="8">
    <location>
        <position position="237"/>
    </location>
</feature>
<accession>A0A0L6W500</accession>
<dbReference type="PANTHER" id="PTHR20919:SF0">
    <property type="entry name" value="HOMOSERINE O-SUCCINYLTRANSFERASE"/>
    <property type="match status" value="1"/>
</dbReference>
<evidence type="ECO:0000256" key="1">
    <source>
        <dbReference type="ARBA" id="ARBA00004496"/>
    </source>
</evidence>
<dbReference type="Proteomes" id="UP000037175">
    <property type="component" value="Unassembled WGS sequence"/>
</dbReference>